<keyword evidence="3" id="KW-1185">Reference proteome</keyword>
<evidence type="ECO:0000313" key="3">
    <source>
        <dbReference type="Proteomes" id="UP000507470"/>
    </source>
</evidence>
<dbReference type="PANTHER" id="PTHR46791">
    <property type="entry name" value="EXPRESSED PROTEIN"/>
    <property type="match status" value="1"/>
</dbReference>
<dbReference type="EMBL" id="CACVKT020005392">
    <property type="protein sequence ID" value="CAC5394850.1"/>
    <property type="molecule type" value="Genomic_DNA"/>
</dbReference>
<dbReference type="InterPro" id="IPR058913">
    <property type="entry name" value="Integrase_dom_put"/>
</dbReference>
<proteinExistence type="predicted"/>
<gene>
    <name evidence="2" type="ORF">MCOR_29567</name>
</gene>
<evidence type="ECO:0000313" key="2">
    <source>
        <dbReference type="EMBL" id="CAC5394850.1"/>
    </source>
</evidence>
<dbReference type="OrthoDB" id="6152807at2759"/>
<organism evidence="2 3">
    <name type="scientific">Mytilus coruscus</name>
    <name type="common">Sea mussel</name>
    <dbReference type="NCBI Taxonomy" id="42192"/>
    <lineage>
        <taxon>Eukaryota</taxon>
        <taxon>Metazoa</taxon>
        <taxon>Spiralia</taxon>
        <taxon>Lophotrochozoa</taxon>
        <taxon>Mollusca</taxon>
        <taxon>Bivalvia</taxon>
        <taxon>Autobranchia</taxon>
        <taxon>Pteriomorphia</taxon>
        <taxon>Mytilida</taxon>
        <taxon>Mytiloidea</taxon>
        <taxon>Mytilidae</taxon>
        <taxon>Mytilinae</taxon>
        <taxon>Mytilus</taxon>
    </lineage>
</organism>
<name>A0A6J8CIV6_MYTCO</name>
<reference evidence="2 3" key="1">
    <citation type="submission" date="2020-06" db="EMBL/GenBank/DDBJ databases">
        <authorList>
            <person name="Li R."/>
            <person name="Bekaert M."/>
        </authorList>
    </citation>
    <scope>NUCLEOTIDE SEQUENCE [LARGE SCALE GENOMIC DNA]</scope>
    <source>
        <strain evidence="3">wild</strain>
    </source>
</reference>
<accession>A0A6J8CIV6</accession>
<dbReference type="PANTHER" id="PTHR46791:SF13">
    <property type="entry name" value="CLR5 DOMAIN-CONTAINING PROTEIN"/>
    <property type="match status" value="1"/>
</dbReference>
<dbReference type="AlphaFoldDB" id="A0A6J8CIV6"/>
<dbReference type="Pfam" id="PF24764">
    <property type="entry name" value="rva_4"/>
    <property type="match status" value="1"/>
</dbReference>
<protein>
    <recommendedName>
        <fullName evidence="1">Integrase core domain-containing protein</fullName>
    </recommendedName>
</protein>
<dbReference type="Proteomes" id="UP000507470">
    <property type="component" value="Unassembled WGS sequence"/>
</dbReference>
<evidence type="ECO:0000259" key="1">
    <source>
        <dbReference type="Pfam" id="PF24764"/>
    </source>
</evidence>
<sequence length="315" mass="36045">MLQLFFSKSFLNNFDNAEYDNASTSDVGSISESDAISEEGSVITETSRDNFLYQHIDKPTRFRENQTCRTLDLVNTKDESNIDNIHIDAPLGLSDHATITFDFLYSFNEYKTDVIESIVKIIADDTKIYAPTSKSNVLQNDPDALYNWSKLWDMKLNVNKSGKLGDIRALLVKIMKLDDVVDLNDQSRDPLPLCLQLKRIAASLGLYRRKSPSDLFDVAIFISKELKESGQLHGYRWMHTKCSERGLDIDKESVRLIIKCLDPHGVKCRNARKLTRRTYVYIGPNYIWHMDGYAKLKPYGICIQGCNDGFSRNIM</sequence>
<feature type="domain" description="Integrase core" evidence="1">
    <location>
        <begin position="281"/>
        <end position="314"/>
    </location>
</feature>